<sequence length="68" mass="7709">MLRSLGGQETSLNFFLTEAQRHGVYFSEGHHEEEGRRRDDLISSLVFGVNFFLAEAQRHGAYFSEGSS</sequence>
<dbReference type="AlphaFoldDB" id="A0A2W2BB79"/>
<dbReference type="Proteomes" id="UP000248745">
    <property type="component" value="Unassembled WGS sequence"/>
</dbReference>
<protein>
    <submittedName>
        <fullName evidence="1">Uncharacterized protein</fullName>
    </submittedName>
</protein>
<name>A0A2W2BB79_9BACT</name>
<proteinExistence type="predicted"/>
<comment type="caution">
    <text evidence="1">The sequence shown here is derived from an EMBL/GenBank/DDBJ whole genome shotgun (WGS) entry which is preliminary data.</text>
</comment>
<evidence type="ECO:0000313" key="1">
    <source>
        <dbReference type="EMBL" id="PZF73439.1"/>
    </source>
</evidence>
<evidence type="ECO:0000313" key="2">
    <source>
        <dbReference type="Proteomes" id="UP000248745"/>
    </source>
</evidence>
<gene>
    <name evidence="1" type="ORF">DN068_08600</name>
</gene>
<dbReference type="EMBL" id="QKTW01000013">
    <property type="protein sequence ID" value="PZF73439.1"/>
    <property type="molecule type" value="Genomic_DNA"/>
</dbReference>
<accession>A0A2W2BB79</accession>
<organism evidence="1 2">
    <name type="scientific">Taibaiella soli</name>
    <dbReference type="NCBI Taxonomy" id="1649169"/>
    <lineage>
        <taxon>Bacteria</taxon>
        <taxon>Pseudomonadati</taxon>
        <taxon>Bacteroidota</taxon>
        <taxon>Chitinophagia</taxon>
        <taxon>Chitinophagales</taxon>
        <taxon>Chitinophagaceae</taxon>
        <taxon>Taibaiella</taxon>
    </lineage>
</organism>
<reference evidence="1 2" key="1">
    <citation type="submission" date="2018-06" db="EMBL/GenBank/DDBJ databases">
        <title>Mucibacter soli gen. nov., sp. nov., a new member of the family Chitinophagaceae producing mucin.</title>
        <authorList>
            <person name="Kim M.-K."/>
            <person name="Park S."/>
            <person name="Kim T.-S."/>
            <person name="Joung Y."/>
            <person name="Han J.-H."/>
            <person name="Kim S.B."/>
        </authorList>
    </citation>
    <scope>NUCLEOTIDE SEQUENCE [LARGE SCALE GENOMIC DNA]</scope>
    <source>
        <strain evidence="1 2">R1-15</strain>
    </source>
</reference>
<keyword evidence="2" id="KW-1185">Reference proteome</keyword>